<evidence type="ECO:0000313" key="3">
    <source>
        <dbReference type="Proteomes" id="UP000247790"/>
    </source>
</evidence>
<dbReference type="AlphaFoldDB" id="A0A2V4VQF6"/>
<keyword evidence="1" id="KW-1133">Transmembrane helix</keyword>
<gene>
    <name evidence="2" type="ORF">DFQ00_108136</name>
</gene>
<reference evidence="2 3" key="1">
    <citation type="submission" date="2018-06" db="EMBL/GenBank/DDBJ databases">
        <title>Genomic Encyclopedia of Type Strains, Phase III (KMG-III): the genomes of soil and plant-associated and newly described type strains.</title>
        <authorList>
            <person name="Whitman W."/>
        </authorList>
    </citation>
    <scope>NUCLEOTIDE SEQUENCE [LARGE SCALE GENOMIC DNA]</scope>
    <source>
        <strain evidence="2 3">CECT 7022</strain>
    </source>
</reference>
<protein>
    <submittedName>
        <fullName evidence="2">Uncharacterized protein</fullName>
    </submittedName>
</protein>
<evidence type="ECO:0000313" key="2">
    <source>
        <dbReference type="EMBL" id="PYE48544.1"/>
    </source>
</evidence>
<proteinExistence type="predicted"/>
<dbReference type="EMBL" id="QJSW01000008">
    <property type="protein sequence ID" value="PYE48544.1"/>
    <property type="molecule type" value="Genomic_DNA"/>
</dbReference>
<evidence type="ECO:0000256" key="1">
    <source>
        <dbReference type="SAM" id="Phobius"/>
    </source>
</evidence>
<comment type="caution">
    <text evidence="2">The sequence shown here is derived from an EMBL/GenBank/DDBJ whole genome shotgun (WGS) entry which is preliminary data.</text>
</comment>
<organism evidence="2 3">
    <name type="scientific">Paenibacillus barcinonensis</name>
    <dbReference type="NCBI Taxonomy" id="198119"/>
    <lineage>
        <taxon>Bacteria</taxon>
        <taxon>Bacillati</taxon>
        <taxon>Bacillota</taxon>
        <taxon>Bacilli</taxon>
        <taxon>Bacillales</taxon>
        <taxon>Paenibacillaceae</taxon>
        <taxon>Paenibacillus</taxon>
    </lineage>
</organism>
<sequence length="91" mass="10308">MLACHALLLYANLFMIYPSCDAISIYIFALIWIDVNGSRLILDERKANDNMCEVYALHTAGQAIMHCKRGTGHTAFCMRDYGVLFTKCQIN</sequence>
<keyword evidence="1" id="KW-0812">Transmembrane</keyword>
<feature type="transmembrane region" description="Helical" evidence="1">
    <location>
        <begin position="7"/>
        <end position="33"/>
    </location>
</feature>
<dbReference type="Proteomes" id="UP000247790">
    <property type="component" value="Unassembled WGS sequence"/>
</dbReference>
<keyword evidence="1" id="KW-0472">Membrane</keyword>
<name>A0A2V4VQF6_PAEBA</name>
<accession>A0A2V4VQF6</accession>